<feature type="region of interest" description="Disordered" evidence="1">
    <location>
        <begin position="49"/>
        <end position="121"/>
    </location>
</feature>
<organism evidence="2 3">
    <name type="scientific">Plasmodiophora brassicae</name>
    <name type="common">Clubroot disease agent</name>
    <dbReference type="NCBI Taxonomy" id="37360"/>
    <lineage>
        <taxon>Eukaryota</taxon>
        <taxon>Sar</taxon>
        <taxon>Rhizaria</taxon>
        <taxon>Endomyxa</taxon>
        <taxon>Phytomyxea</taxon>
        <taxon>Plasmodiophorida</taxon>
        <taxon>Plasmodiophoridae</taxon>
        <taxon>Plasmodiophora</taxon>
    </lineage>
</organism>
<dbReference type="EMBL" id="OVEO01000010">
    <property type="protein sequence ID" value="SPQ98938.1"/>
    <property type="molecule type" value="Genomic_DNA"/>
</dbReference>
<proteinExistence type="predicted"/>
<evidence type="ECO:0000313" key="2">
    <source>
        <dbReference type="EMBL" id="SPQ98938.1"/>
    </source>
</evidence>
<reference evidence="2 3" key="1">
    <citation type="submission" date="2018-03" db="EMBL/GenBank/DDBJ databases">
        <authorList>
            <person name="Fogelqvist J."/>
        </authorList>
    </citation>
    <scope>NUCLEOTIDE SEQUENCE [LARGE SCALE GENOMIC DNA]</scope>
</reference>
<name>A0A3P3YFH4_PLABS</name>
<feature type="region of interest" description="Disordered" evidence="1">
    <location>
        <begin position="133"/>
        <end position="208"/>
    </location>
</feature>
<dbReference type="Proteomes" id="UP000290189">
    <property type="component" value="Unassembled WGS sequence"/>
</dbReference>
<feature type="compositionally biased region" description="Polar residues" evidence="1">
    <location>
        <begin position="156"/>
        <end position="166"/>
    </location>
</feature>
<evidence type="ECO:0000313" key="3">
    <source>
        <dbReference type="Proteomes" id="UP000290189"/>
    </source>
</evidence>
<protein>
    <submittedName>
        <fullName evidence="2">Uncharacterized protein</fullName>
    </submittedName>
</protein>
<sequence length="437" mass="48200">MGYVDSSHRRSTFQGGEPMMLHRDQQHWGTRTDVTENWREKYECVSGAAKIAPQGHPRSRGASFVDAGNGHRMGSSSANRHDPRRRSYFDTPPTTSNDESGDEGAPQPRRKKRQRRVSLGVQLCNDDGFEFRRRPTKISSAPAEETHMRDPISKLIQESPSVATNKSKPRKTTPKLIPVSASVPAKESKPGKPTPVRNDRVVAPETPLKPYPESLDWKPSVVDDGSPAEAQLIRLLKEVTSHEIAQCSAAFDDERHAFLHDRISAACKEFVNDCQQMVLKLLSDRGALKPPKVLKNTQNESLREQERIWTAAVDRIKAELADWAAIRHACPTLPIPDVVSTEFVSAYLDEQGLSDIGAKPQGGEDGALMREFTRVLAKADAILASAHTISGRFDAARDAQAHVVQTLSREALRPLQPITEPKALIASVLATGRKATA</sequence>
<geneLocation type="mitochondrion" evidence="2"/>
<evidence type="ECO:0000256" key="1">
    <source>
        <dbReference type="SAM" id="MobiDB-lite"/>
    </source>
</evidence>
<dbReference type="AlphaFoldDB" id="A0A3P3YFH4"/>
<feature type="compositionally biased region" description="Basic and acidic residues" evidence="1">
    <location>
        <begin position="79"/>
        <end position="88"/>
    </location>
</feature>
<accession>A0A3P3YFH4</accession>
<keyword evidence="2" id="KW-0496">Mitochondrion</keyword>
<feature type="region of interest" description="Disordered" evidence="1">
    <location>
        <begin position="1"/>
        <end position="34"/>
    </location>
</feature>
<gene>
    <name evidence="2" type="ORF">PLBR_LOCUS6153</name>
</gene>